<feature type="region of interest" description="Disordered" evidence="1">
    <location>
        <begin position="61"/>
        <end position="94"/>
    </location>
</feature>
<proteinExistence type="predicted"/>
<dbReference type="InterPro" id="IPR021313">
    <property type="entry name" value="DUF2909"/>
</dbReference>
<dbReference type="AlphaFoldDB" id="A0A5C9A0J7"/>
<evidence type="ECO:0000256" key="2">
    <source>
        <dbReference type="SAM" id="Phobius"/>
    </source>
</evidence>
<name>A0A5C9A0J7_9GAMM</name>
<evidence type="ECO:0000256" key="1">
    <source>
        <dbReference type="SAM" id="MobiDB-lite"/>
    </source>
</evidence>
<keyword evidence="2" id="KW-0472">Membrane</keyword>
<feature type="transmembrane region" description="Helical" evidence="2">
    <location>
        <begin position="30"/>
        <end position="53"/>
    </location>
</feature>
<dbReference type="Proteomes" id="UP000321039">
    <property type="component" value="Unassembled WGS sequence"/>
</dbReference>
<keyword evidence="2" id="KW-0812">Transmembrane</keyword>
<protein>
    <submittedName>
        <fullName evidence="3">DUF2909 domain-containing protein</fullName>
    </submittedName>
</protein>
<dbReference type="Pfam" id="PF11137">
    <property type="entry name" value="DUF2909"/>
    <property type="match status" value="1"/>
</dbReference>
<evidence type="ECO:0000313" key="3">
    <source>
        <dbReference type="EMBL" id="TXS94286.1"/>
    </source>
</evidence>
<feature type="compositionally biased region" description="Low complexity" evidence="1">
    <location>
        <begin position="65"/>
        <end position="94"/>
    </location>
</feature>
<comment type="caution">
    <text evidence="3">The sequence shown here is derived from an EMBL/GenBank/DDBJ whole genome shotgun (WGS) entry which is preliminary data.</text>
</comment>
<accession>A0A5C9A0J7</accession>
<sequence length="94" mass="9853">MLLMVALVVSLGSGFYFLMVDQGDRRKRRLFHSLGVRLALAISLATLIVFGVATGQLGHRNPWDAGPAPAAAQQPPAASESAPPEPAASGDTRD</sequence>
<keyword evidence="4" id="KW-1185">Reference proteome</keyword>
<gene>
    <name evidence="3" type="ORF">FV139_08605</name>
</gene>
<dbReference type="EMBL" id="VRZA01000003">
    <property type="protein sequence ID" value="TXS94286.1"/>
    <property type="molecule type" value="Genomic_DNA"/>
</dbReference>
<evidence type="ECO:0000313" key="4">
    <source>
        <dbReference type="Proteomes" id="UP000321039"/>
    </source>
</evidence>
<organism evidence="3 4">
    <name type="scientific">Parahaliea maris</name>
    <dbReference type="NCBI Taxonomy" id="2716870"/>
    <lineage>
        <taxon>Bacteria</taxon>
        <taxon>Pseudomonadati</taxon>
        <taxon>Pseudomonadota</taxon>
        <taxon>Gammaproteobacteria</taxon>
        <taxon>Cellvibrionales</taxon>
        <taxon>Halieaceae</taxon>
        <taxon>Parahaliea</taxon>
    </lineage>
</organism>
<reference evidence="3 4" key="1">
    <citation type="submission" date="2019-08" db="EMBL/GenBank/DDBJ databases">
        <title>Parahaliea maris sp. nov., isolated from the surface seawater.</title>
        <authorList>
            <person name="Liu Y."/>
        </authorList>
    </citation>
    <scope>NUCLEOTIDE SEQUENCE [LARGE SCALE GENOMIC DNA]</scope>
    <source>
        <strain evidence="3 4">HSLHS9</strain>
    </source>
</reference>
<keyword evidence="2" id="KW-1133">Transmembrane helix</keyword>